<accession>M7SZU3</accession>
<dbReference type="Proteomes" id="UP000012174">
    <property type="component" value="Unassembled WGS sequence"/>
</dbReference>
<name>M7SZU3_EUTLA</name>
<organism evidence="2 3">
    <name type="scientific">Eutypa lata (strain UCR-EL1)</name>
    <name type="common">Grapevine dieback disease fungus</name>
    <name type="synonym">Eutypa armeniacae</name>
    <dbReference type="NCBI Taxonomy" id="1287681"/>
    <lineage>
        <taxon>Eukaryota</taxon>
        <taxon>Fungi</taxon>
        <taxon>Dikarya</taxon>
        <taxon>Ascomycota</taxon>
        <taxon>Pezizomycotina</taxon>
        <taxon>Sordariomycetes</taxon>
        <taxon>Xylariomycetidae</taxon>
        <taxon>Xylariales</taxon>
        <taxon>Diatrypaceae</taxon>
        <taxon>Eutypa</taxon>
    </lineage>
</organism>
<evidence type="ECO:0000313" key="2">
    <source>
        <dbReference type="EMBL" id="EMR72129.1"/>
    </source>
</evidence>
<evidence type="ECO:0000313" key="3">
    <source>
        <dbReference type="Proteomes" id="UP000012174"/>
    </source>
</evidence>
<feature type="region of interest" description="Disordered" evidence="1">
    <location>
        <begin position="1"/>
        <end position="81"/>
    </location>
</feature>
<feature type="compositionally biased region" description="Basic and acidic residues" evidence="1">
    <location>
        <begin position="33"/>
        <end position="48"/>
    </location>
</feature>
<evidence type="ECO:0000256" key="1">
    <source>
        <dbReference type="SAM" id="MobiDB-lite"/>
    </source>
</evidence>
<reference evidence="3" key="1">
    <citation type="journal article" date="2013" name="Genome Announc.">
        <title>Draft genome sequence of the grapevine dieback fungus Eutypa lata UCR-EL1.</title>
        <authorList>
            <person name="Blanco-Ulate B."/>
            <person name="Rolshausen P.E."/>
            <person name="Cantu D."/>
        </authorList>
    </citation>
    <scope>NUCLEOTIDE SEQUENCE [LARGE SCALE GENOMIC DNA]</scope>
    <source>
        <strain evidence="3">UCR-EL1</strain>
    </source>
</reference>
<feature type="compositionally biased region" description="Polar residues" evidence="1">
    <location>
        <begin position="1"/>
        <end position="20"/>
    </location>
</feature>
<dbReference type="OrthoDB" id="10350141at2759"/>
<dbReference type="EMBL" id="KB705518">
    <property type="protein sequence ID" value="EMR72129.1"/>
    <property type="molecule type" value="Genomic_DNA"/>
</dbReference>
<dbReference type="HOGENOM" id="CLU_1299707_0_0_1"/>
<protein>
    <submittedName>
        <fullName evidence="2">Uncharacterized protein</fullName>
    </submittedName>
</protein>
<feature type="compositionally biased region" description="Polar residues" evidence="1">
    <location>
        <begin position="63"/>
        <end position="75"/>
    </location>
</feature>
<keyword evidence="3" id="KW-1185">Reference proteome</keyword>
<sequence length="212" mass="22808">MGSPLSQVSPAPSTASTQSDAPIDLLSWATAGSHEHRTAAGEIVDGRGRRSSSSSFTIEAHESTGSPFPTTTASFSPVEHQEPARRLPDSLARELPAFRRAALAYASSVPSLQAAGHLVFPRVRLHDPAGPSAQNRYSAVPVGNHEIVSEQMWQRNIGAMLGDQPYQANGVFVNGLVMRGRDIPRLVASMTEREGEILYVVHPWMGEPVAYV</sequence>
<proteinExistence type="predicted"/>
<gene>
    <name evidence="2" type="ORF">UCREL1_839</name>
</gene>
<dbReference type="KEGG" id="ela:UCREL1_839"/>
<dbReference type="AlphaFoldDB" id="M7SZU3"/>